<dbReference type="InterPro" id="IPR050887">
    <property type="entry name" value="Beta-mannosidase_GH2"/>
</dbReference>
<keyword evidence="5" id="KW-0378">Hydrolase</keyword>
<keyword evidence="4" id="KW-0732">Signal</keyword>
<evidence type="ECO:0000259" key="7">
    <source>
        <dbReference type="Pfam" id="PF00703"/>
    </source>
</evidence>
<dbReference type="InterPro" id="IPR054593">
    <property type="entry name" value="Beta-mannosidase-like_N2"/>
</dbReference>
<dbReference type="PANTHER" id="PTHR43730">
    <property type="entry name" value="BETA-MANNOSIDASE"/>
    <property type="match status" value="1"/>
</dbReference>
<comment type="catalytic activity">
    <reaction evidence="1">
        <text>Hydrolysis of terminal, non-reducing beta-D-mannose residues in beta-D-mannosides.</text>
        <dbReference type="EC" id="3.2.1.25"/>
    </reaction>
</comment>
<dbReference type="InterPro" id="IPR013783">
    <property type="entry name" value="Ig-like_fold"/>
</dbReference>
<feature type="domain" description="Glycoside hydrolase family 2 immunoglobulin-like beta-sandwich" evidence="7">
    <location>
        <begin position="194"/>
        <end position="305"/>
    </location>
</feature>
<feature type="domain" description="Beta-mannosidase-like galactose-binding" evidence="9">
    <location>
        <begin position="30"/>
        <end position="183"/>
    </location>
</feature>
<dbReference type="AlphaFoldDB" id="A0A7X0RQQ6"/>
<keyword evidence="6" id="KW-0326">Glycosidase</keyword>
<dbReference type="Gene3D" id="2.60.120.260">
    <property type="entry name" value="Galactose-binding domain-like"/>
    <property type="match status" value="1"/>
</dbReference>
<dbReference type="SUPFAM" id="SSF49303">
    <property type="entry name" value="beta-Galactosidase/glucuronidase domain"/>
    <property type="match status" value="1"/>
</dbReference>
<dbReference type="Pfam" id="PF00703">
    <property type="entry name" value="Glyco_hydro_2"/>
    <property type="match status" value="1"/>
</dbReference>
<protein>
    <recommendedName>
        <fullName evidence="3">beta-mannosidase</fullName>
        <ecNumber evidence="3">3.2.1.25</ecNumber>
    </recommendedName>
</protein>
<name>A0A7X0RQQ6_9BACL</name>
<evidence type="ECO:0000259" key="9">
    <source>
        <dbReference type="Pfam" id="PF22666"/>
    </source>
</evidence>
<evidence type="ECO:0000256" key="4">
    <source>
        <dbReference type="ARBA" id="ARBA00022729"/>
    </source>
</evidence>
<evidence type="ECO:0000256" key="1">
    <source>
        <dbReference type="ARBA" id="ARBA00000829"/>
    </source>
</evidence>
<feature type="domain" description="Glycoside hydrolase family 2 catalytic" evidence="8">
    <location>
        <begin position="324"/>
        <end position="449"/>
    </location>
</feature>
<dbReference type="InterPro" id="IPR017853">
    <property type="entry name" value="GH"/>
</dbReference>
<dbReference type="SUPFAM" id="SSF51445">
    <property type="entry name" value="(Trans)glycosidases"/>
    <property type="match status" value="1"/>
</dbReference>
<dbReference type="GO" id="GO:0004567">
    <property type="term" value="F:beta-mannosidase activity"/>
    <property type="evidence" value="ECO:0007669"/>
    <property type="project" value="UniProtKB-EC"/>
</dbReference>
<comment type="similarity">
    <text evidence="2">Belongs to the glycosyl hydrolase 2 family.</text>
</comment>
<dbReference type="GO" id="GO:0005975">
    <property type="term" value="P:carbohydrate metabolic process"/>
    <property type="evidence" value="ECO:0007669"/>
    <property type="project" value="InterPro"/>
</dbReference>
<dbReference type="Gene3D" id="2.60.40.10">
    <property type="entry name" value="Immunoglobulins"/>
    <property type="match status" value="1"/>
</dbReference>
<dbReference type="Proteomes" id="UP000547209">
    <property type="component" value="Unassembled WGS sequence"/>
</dbReference>
<dbReference type="Pfam" id="PF02836">
    <property type="entry name" value="Glyco_hydro_2_C"/>
    <property type="match status" value="1"/>
</dbReference>
<dbReference type="SUPFAM" id="SSF49785">
    <property type="entry name" value="Galactose-binding domain-like"/>
    <property type="match status" value="1"/>
</dbReference>
<accession>A0A7X0RQQ6</accession>
<dbReference type="Pfam" id="PF22666">
    <property type="entry name" value="Glyco_hydro_2_N2"/>
    <property type="match status" value="1"/>
</dbReference>
<dbReference type="InterPro" id="IPR006103">
    <property type="entry name" value="Glyco_hydro_2_cat"/>
</dbReference>
<dbReference type="Gene3D" id="3.20.20.80">
    <property type="entry name" value="Glycosidases"/>
    <property type="match status" value="1"/>
</dbReference>
<proteinExistence type="inferred from homology"/>
<evidence type="ECO:0000259" key="8">
    <source>
        <dbReference type="Pfam" id="PF02836"/>
    </source>
</evidence>
<evidence type="ECO:0000256" key="6">
    <source>
        <dbReference type="ARBA" id="ARBA00023295"/>
    </source>
</evidence>
<keyword evidence="11" id="KW-1185">Reference proteome</keyword>
<dbReference type="GO" id="GO:0006516">
    <property type="term" value="P:glycoprotein catabolic process"/>
    <property type="evidence" value="ECO:0007669"/>
    <property type="project" value="TreeGrafter"/>
</dbReference>
<organism evidence="10 11">
    <name type="scientific">Cohnella nanjingensis</name>
    <dbReference type="NCBI Taxonomy" id="1387779"/>
    <lineage>
        <taxon>Bacteria</taxon>
        <taxon>Bacillati</taxon>
        <taxon>Bacillota</taxon>
        <taxon>Bacilli</taxon>
        <taxon>Bacillales</taxon>
        <taxon>Paenibacillaceae</taxon>
        <taxon>Cohnella</taxon>
    </lineage>
</organism>
<evidence type="ECO:0000256" key="3">
    <source>
        <dbReference type="ARBA" id="ARBA00012754"/>
    </source>
</evidence>
<dbReference type="PANTHER" id="PTHR43730:SF1">
    <property type="entry name" value="BETA-MANNOSIDASE"/>
    <property type="match status" value="1"/>
</dbReference>
<dbReference type="EMBL" id="JACJVP010000024">
    <property type="protein sequence ID" value="MBB6671796.1"/>
    <property type="molecule type" value="Genomic_DNA"/>
</dbReference>
<sequence>MKAPIENGWLLTGSHPGFWEFGRSMELGTELKGLIPWIPAKVPGSVHYDLYESGYLPDPYWGLNSQACEWVNDRNWLYRNAFIADERWRGRKVRLVCEGIDYSAKLRLNGEPLGEHRGMFTPAEFDLTDRLRWGESNDLLIGIDVTPEGVPQLGYTNQVNHLKSRFGYKWDFCPRLQNMGLWKPVYLCINGSSRFNDVHWKTSLNEDGAEGLVTVVLDNEKGGQGSVITNLYAPDGSLCSSRTTQVHLSPGLQIIEQRLNIAHPELWYPNGYGNQPLYRLVTEVRLDGQPYAEPSDDRELTVGIRTLAFKQNPDSPYDSLAYTVIVNDRPVYLKGWNWVPVDQLYGRERREQYEHLIRLAKEANVNLLRVWGGGLIERELFYELCDRSGILIWQEMMQSSSGFNNEPSADAAFLHKLQQTMRFVIREKRNHPSLAIWCGGNELTEGGHLQDRLVPLTDNHPNLRMLRDLVADLDGERLFLPSSSSGPVFFLEQQHAGQGLSYDVHGPWKYAGDVDHYTLYNGSDALLHSEYGADGFASMESLKRFLPEDELTTMSDPSPTWLHHGYEYWNMDEQLERLFGPGCTLEEKVRLSQWLQAESIGYAVESNRRRAPQCSGSILWQMNEPFPNVSCTSAVDYYGLPKPAYFRTALAQRPIHPSAQFDKLAYTRGESFQARLFICADHPDDADAQLSWTICNKAGETLLKGETERFPMKELVTACGSINWSIPDDYQEAFRLDLKLRTVGNGEIENHYLFACKSDEPAAAPLQTLRPFL</sequence>
<comment type="caution">
    <text evidence="10">The sequence shown here is derived from an EMBL/GenBank/DDBJ whole genome shotgun (WGS) entry which is preliminary data.</text>
</comment>
<dbReference type="InterPro" id="IPR006102">
    <property type="entry name" value="Ig-like_GH2"/>
</dbReference>
<dbReference type="EC" id="3.2.1.25" evidence="3"/>
<evidence type="ECO:0000313" key="10">
    <source>
        <dbReference type="EMBL" id="MBB6671796.1"/>
    </source>
</evidence>
<dbReference type="InterPro" id="IPR036156">
    <property type="entry name" value="Beta-gal/glucu_dom_sf"/>
</dbReference>
<evidence type="ECO:0000256" key="5">
    <source>
        <dbReference type="ARBA" id="ARBA00022801"/>
    </source>
</evidence>
<evidence type="ECO:0000256" key="2">
    <source>
        <dbReference type="ARBA" id="ARBA00007401"/>
    </source>
</evidence>
<evidence type="ECO:0000313" key="11">
    <source>
        <dbReference type="Proteomes" id="UP000547209"/>
    </source>
</evidence>
<gene>
    <name evidence="10" type="ORF">H7C19_13980</name>
</gene>
<reference evidence="10 11" key="1">
    <citation type="submission" date="2020-08" db="EMBL/GenBank/DDBJ databases">
        <title>Cohnella phylogeny.</title>
        <authorList>
            <person name="Dunlap C."/>
        </authorList>
    </citation>
    <scope>NUCLEOTIDE SEQUENCE [LARGE SCALE GENOMIC DNA]</scope>
    <source>
        <strain evidence="10 11">DSM 28246</strain>
    </source>
</reference>
<dbReference type="InterPro" id="IPR008979">
    <property type="entry name" value="Galactose-bd-like_sf"/>
</dbReference>